<organism evidence="5 8">
    <name type="scientific">Staphylococcus felis</name>
    <dbReference type="NCBI Taxonomy" id="46127"/>
    <lineage>
        <taxon>Bacteria</taxon>
        <taxon>Bacillati</taxon>
        <taxon>Bacillota</taxon>
        <taxon>Bacilli</taxon>
        <taxon>Bacillales</taxon>
        <taxon>Staphylococcaceae</taxon>
        <taxon>Staphylococcus</taxon>
    </lineage>
</organism>
<name>A0A3E0IJQ6_9STAP</name>
<dbReference type="InterPro" id="IPR016181">
    <property type="entry name" value="Acyl_CoA_acyltransferase"/>
</dbReference>
<evidence type="ECO:0000313" key="5">
    <source>
        <dbReference type="EMBL" id="REH97406.1"/>
    </source>
</evidence>
<dbReference type="RefSeq" id="WP_115855858.1">
    <property type="nucleotide sequence ID" value="NZ_CAJUZQ010000060.1"/>
</dbReference>
<dbReference type="OrthoDB" id="9773249at2"/>
<dbReference type="Proteomes" id="UP000256562">
    <property type="component" value="Unassembled WGS sequence"/>
</dbReference>
<evidence type="ECO:0000259" key="3">
    <source>
        <dbReference type="PROSITE" id="PS51186"/>
    </source>
</evidence>
<dbReference type="Proteomes" id="UP000597038">
    <property type="component" value="Unassembled WGS sequence"/>
</dbReference>
<evidence type="ECO:0000256" key="2">
    <source>
        <dbReference type="ARBA" id="ARBA00023315"/>
    </source>
</evidence>
<protein>
    <submittedName>
        <fullName evidence="5">GNAT family N-acetyltransferase</fullName>
    </submittedName>
</protein>
<dbReference type="Proteomes" id="UP000256337">
    <property type="component" value="Unassembled WGS sequence"/>
</dbReference>
<keyword evidence="1 5" id="KW-0808">Transferase</keyword>
<evidence type="ECO:0000256" key="1">
    <source>
        <dbReference type="ARBA" id="ARBA00022679"/>
    </source>
</evidence>
<dbReference type="Pfam" id="PF00583">
    <property type="entry name" value="Acetyltransf_1"/>
    <property type="match status" value="1"/>
</dbReference>
<dbReference type="SUPFAM" id="SSF55729">
    <property type="entry name" value="Acyl-CoA N-acyltransferases (Nat)"/>
    <property type="match status" value="1"/>
</dbReference>
<feature type="domain" description="N-acetyltransferase" evidence="3">
    <location>
        <begin position="3"/>
        <end position="168"/>
    </location>
</feature>
<dbReference type="Gene3D" id="3.40.630.30">
    <property type="match status" value="1"/>
</dbReference>
<comment type="caution">
    <text evidence="5">The sequence shown here is derived from an EMBL/GenBank/DDBJ whole genome shotgun (WGS) entry which is preliminary data.</text>
</comment>
<accession>A0A3E0IJQ6</accession>
<evidence type="ECO:0000313" key="8">
    <source>
        <dbReference type="Proteomes" id="UP000256562"/>
    </source>
</evidence>
<dbReference type="PANTHER" id="PTHR43877">
    <property type="entry name" value="AMINOALKYLPHOSPHONATE N-ACETYLTRANSFERASE-RELATED-RELATED"/>
    <property type="match status" value="1"/>
</dbReference>
<evidence type="ECO:0000313" key="4">
    <source>
        <dbReference type="EMBL" id="MBH9580813.1"/>
    </source>
</evidence>
<dbReference type="CDD" id="cd04301">
    <property type="entry name" value="NAT_SF"/>
    <property type="match status" value="1"/>
</dbReference>
<sequence length="168" mass="19448">MVVTIREIRIKDVQALISLMQQVFEASEYMLYDPGEYIPSLERATSKIEKVITSPHLAILVAEDNDQLVGYLTIKTTPLKRIKHTAKISMGVLQAFQKRGIGFELLNFCKKWCKAHDISRIELNVVTQNTAAYQFYKKANFTVEGEIRHSIKINDHYFNEYIMAYLLE</sequence>
<dbReference type="InterPro" id="IPR000182">
    <property type="entry name" value="GNAT_dom"/>
</dbReference>
<reference evidence="7 8" key="1">
    <citation type="journal article" date="2018" name="Vet. Microbiol.">
        <title>Characterisation of Staphylococcus felis isolated from cats using whole genome sequencing.</title>
        <authorList>
            <person name="Worthing K."/>
            <person name="Pang S."/>
            <person name="Trott D.J."/>
            <person name="Abraham S."/>
            <person name="Coombs G.W."/>
            <person name="Jordan D."/>
            <person name="McIntyre L."/>
            <person name="Davies M.R."/>
            <person name="Norris J."/>
        </authorList>
    </citation>
    <scope>NUCLEOTIDE SEQUENCE [LARGE SCALE GENOMIC DNA]</scope>
    <source>
        <strain evidence="6 7">F25</strain>
        <strain evidence="5 8">F9</strain>
    </source>
</reference>
<dbReference type="EMBL" id="JAEDAQ010000007">
    <property type="protein sequence ID" value="MBH9580813.1"/>
    <property type="molecule type" value="Genomic_DNA"/>
</dbReference>
<keyword evidence="2" id="KW-0012">Acyltransferase</keyword>
<dbReference type="InterPro" id="IPR050832">
    <property type="entry name" value="Bact_Acetyltransf"/>
</dbReference>
<evidence type="ECO:0000313" key="9">
    <source>
        <dbReference type="Proteomes" id="UP000597038"/>
    </source>
</evidence>
<dbReference type="EMBL" id="QKYD01000108">
    <property type="protein sequence ID" value="REI21300.1"/>
    <property type="molecule type" value="Genomic_DNA"/>
</dbReference>
<evidence type="ECO:0000313" key="6">
    <source>
        <dbReference type="EMBL" id="REI21300.1"/>
    </source>
</evidence>
<reference evidence="4 9" key="2">
    <citation type="submission" date="2020-12" db="EMBL/GenBank/DDBJ databases">
        <title>Genomic analysis of Staphylococcus felis from a cat with skin infection.</title>
        <authorList>
            <person name="Aslantas O."/>
            <person name="Keskin O."/>
            <person name="Buyukaltay K."/>
            <person name="Gullu Yucetepe A."/>
        </authorList>
    </citation>
    <scope>NUCLEOTIDE SEQUENCE [LARGE SCALE GENOMIC DNA]</scope>
    <source>
        <strain evidence="4 9">HARRANVET</strain>
    </source>
</reference>
<dbReference type="PROSITE" id="PS51186">
    <property type="entry name" value="GNAT"/>
    <property type="match status" value="1"/>
</dbReference>
<gene>
    <name evidence="6" type="ORF">DOS76_07010</name>
    <name evidence="5" type="ORF">DOS83_04385</name>
    <name evidence="4" type="ORF">I9026_05440</name>
</gene>
<dbReference type="GO" id="GO:0016747">
    <property type="term" value="F:acyltransferase activity, transferring groups other than amino-acyl groups"/>
    <property type="evidence" value="ECO:0007669"/>
    <property type="project" value="InterPro"/>
</dbReference>
<evidence type="ECO:0000313" key="7">
    <source>
        <dbReference type="Proteomes" id="UP000256337"/>
    </source>
</evidence>
<dbReference type="EMBL" id="QKXQ01000205">
    <property type="protein sequence ID" value="REH97406.1"/>
    <property type="molecule type" value="Genomic_DNA"/>
</dbReference>
<keyword evidence="9" id="KW-1185">Reference proteome</keyword>
<dbReference type="AlphaFoldDB" id="A0A3E0IJQ6"/>
<proteinExistence type="predicted"/>
<dbReference type="PANTHER" id="PTHR43877:SF2">
    <property type="entry name" value="AMINOALKYLPHOSPHONATE N-ACETYLTRANSFERASE-RELATED"/>
    <property type="match status" value="1"/>
</dbReference>